<protein>
    <recommendedName>
        <fullName evidence="4">HTH marR-type domain-containing protein</fullName>
    </recommendedName>
</protein>
<keyword evidence="3" id="KW-0804">Transcription</keyword>
<evidence type="ECO:0000313" key="5">
    <source>
        <dbReference type="EMBL" id="KNZ42320.1"/>
    </source>
</evidence>
<dbReference type="InterPro" id="IPR000835">
    <property type="entry name" value="HTH_MarR-typ"/>
</dbReference>
<dbReference type="Pfam" id="PF01047">
    <property type="entry name" value="MarR"/>
    <property type="match status" value="1"/>
</dbReference>
<dbReference type="PANTHER" id="PTHR35790">
    <property type="entry name" value="HTH-TYPE TRANSCRIPTIONAL REGULATOR PCHR"/>
    <property type="match status" value="1"/>
</dbReference>
<organism evidence="5 6">
    <name type="scientific">Acetobacterium bakii</name>
    <dbReference type="NCBI Taxonomy" id="52689"/>
    <lineage>
        <taxon>Bacteria</taxon>
        <taxon>Bacillati</taxon>
        <taxon>Bacillota</taxon>
        <taxon>Clostridia</taxon>
        <taxon>Eubacteriales</taxon>
        <taxon>Eubacteriaceae</taxon>
        <taxon>Acetobacterium</taxon>
    </lineage>
</organism>
<evidence type="ECO:0000256" key="2">
    <source>
        <dbReference type="ARBA" id="ARBA00023125"/>
    </source>
</evidence>
<dbReference type="STRING" id="52689.AKG39_07355"/>
<dbReference type="RefSeq" id="WP_050739736.1">
    <property type="nucleotide sequence ID" value="NZ_LGYO01000016.1"/>
</dbReference>
<dbReference type="SMART" id="SM00347">
    <property type="entry name" value="HTH_MARR"/>
    <property type="match status" value="1"/>
</dbReference>
<dbReference type="AlphaFoldDB" id="A0A0L6U3F6"/>
<sequence length="152" mass="17511">MGDFRQLSSLMERIIHKYNQAENKKRYFGTDLILTRTEIHTVVEVGDKPGLNITALAQKKGITKGAASQMIYKLVDKGLIRKEVSPVSDTEVCLSLTESGKAAYEAHQRYHEETNNLFFKTMRKMPEETMKEMEKILIEFDKILDIQLKQSK</sequence>
<feature type="domain" description="HTH marR-type" evidence="4">
    <location>
        <begin position="4"/>
        <end position="145"/>
    </location>
</feature>
<gene>
    <name evidence="5" type="ORF">AKG39_07355</name>
</gene>
<keyword evidence="1" id="KW-0805">Transcription regulation</keyword>
<comment type="caution">
    <text evidence="5">The sequence shown here is derived from an EMBL/GenBank/DDBJ whole genome shotgun (WGS) entry which is preliminary data.</text>
</comment>
<evidence type="ECO:0000259" key="4">
    <source>
        <dbReference type="PROSITE" id="PS50995"/>
    </source>
</evidence>
<dbReference type="OrthoDB" id="34291at2"/>
<keyword evidence="2" id="KW-0238">DNA-binding</keyword>
<keyword evidence="6" id="KW-1185">Reference proteome</keyword>
<dbReference type="Gene3D" id="1.10.10.10">
    <property type="entry name" value="Winged helix-like DNA-binding domain superfamily/Winged helix DNA-binding domain"/>
    <property type="match status" value="1"/>
</dbReference>
<dbReference type="InterPro" id="IPR036388">
    <property type="entry name" value="WH-like_DNA-bd_sf"/>
</dbReference>
<evidence type="ECO:0000313" key="6">
    <source>
        <dbReference type="Proteomes" id="UP000036873"/>
    </source>
</evidence>
<dbReference type="InterPro" id="IPR036390">
    <property type="entry name" value="WH_DNA-bd_sf"/>
</dbReference>
<dbReference type="PROSITE" id="PS50995">
    <property type="entry name" value="HTH_MARR_2"/>
    <property type="match status" value="1"/>
</dbReference>
<dbReference type="SUPFAM" id="SSF46785">
    <property type="entry name" value="Winged helix' DNA-binding domain"/>
    <property type="match status" value="1"/>
</dbReference>
<name>A0A0L6U3F6_9FIRM</name>
<evidence type="ECO:0000256" key="1">
    <source>
        <dbReference type="ARBA" id="ARBA00023015"/>
    </source>
</evidence>
<dbReference type="InterPro" id="IPR052067">
    <property type="entry name" value="Metal_resp_HTH_trans_reg"/>
</dbReference>
<reference evidence="6" key="1">
    <citation type="submission" date="2015-07" db="EMBL/GenBank/DDBJ databases">
        <title>Draft genome sequence of Acetobacterium bakii DSM 8293, a potential psychrophilic chemical producer through syngas fermentation.</title>
        <authorList>
            <person name="Song Y."/>
            <person name="Hwang S."/>
            <person name="Cho B.-K."/>
        </authorList>
    </citation>
    <scope>NUCLEOTIDE SEQUENCE [LARGE SCALE GENOMIC DNA]</scope>
    <source>
        <strain evidence="6">DSM 8239</strain>
    </source>
</reference>
<dbReference type="GO" id="GO:0003700">
    <property type="term" value="F:DNA-binding transcription factor activity"/>
    <property type="evidence" value="ECO:0007669"/>
    <property type="project" value="InterPro"/>
</dbReference>
<accession>A0A0L6U3F6</accession>
<dbReference type="PANTHER" id="PTHR35790:SF4">
    <property type="entry name" value="HTH-TYPE TRANSCRIPTIONAL REGULATOR PCHR"/>
    <property type="match status" value="1"/>
</dbReference>
<proteinExistence type="predicted"/>
<dbReference type="EMBL" id="LGYO01000016">
    <property type="protein sequence ID" value="KNZ42320.1"/>
    <property type="molecule type" value="Genomic_DNA"/>
</dbReference>
<evidence type="ECO:0000256" key="3">
    <source>
        <dbReference type="ARBA" id="ARBA00023163"/>
    </source>
</evidence>
<dbReference type="Proteomes" id="UP000036873">
    <property type="component" value="Unassembled WGS sequence"/>
</dbReference>
<dbReference type="GO" id="GO:0003677">
    <property type="term" value="F:DNA binding"/>
    <property type="evidence" value="ECO:0007669"/>
    <property type="project" value="UniProtKB-KW"/>
</dbReference>